<dbReference type="STRING" id="560555.BST30_14415"/>
<evidence type="ECO:0000256" key="1">
    <source>
        <dbReference type="SAM" id="MobiDB-lite"/>
    </source>
</evidence>
<dbReference type="InterPro" id="IPR039248">
    <property type="entry name" value="Ptase_RsbX"/>
</dbReference>
<evidence type="ECO:0000313" key="4">
    <source>
        <dbReference type="Proteomes" id="UP000192760"/>
    </source>
</evidence>
<organism evidence="3 4">
    <name type="scientific">Mycobacterium mantenii</name>
    <dbReference type="NCBI Taxonomy" id="560555"/>
    <lineage>
        <taxon>Bacteria</taxon>
        <taxon>Bacillati</taxon>
        <taxon>Actinomycetota</taxon>
        <taxon>Actinomycetes</taxon>
        <taxon>Mycobacteriales</taxon>
        <taxon>Mycobacteriaceae</taxon>
        <taxon>Mycobacterium</taxon>
        <taxon>Mycobacterium avium complex (MAC)</taxon>
    </lineage>
</organism>
<dbReference type="SMART" id="SM00331">
    <property type="entry name" value="PP2C_SIG"/>
    <property type="match status" value="1"/>
</dbReference>
<dbReference type="SUPFAM" id="SSF81606">
    <property type="entry name" value="PP2C-like"/>
    <property type="match status" value="1"/>
</dbReference>
<dbReference type="Pfam" id="PF07228">
    <property type="entry name" value="SpoIIE"/>
    <property type="match status" value="1"/>
</dbReference>
<dbReference type="Gene3D" id="3.60.40.10">
    <property type="entry name" value="PPM-type phosphatase domain"/>
    <property type="match status" value="1"/>
</dbReference>
<accession>A0A1X0FTT7</accession>
<dbReference type="EMBL" id="MVHW01000015">
    <property type="protein sequence ID" value="ORB05187.1"/>
    <property type="molecule type" value="Genomic_DNA"/>
</dbReference>
<reference evidence="3 4" key="1">
    <citation type="submission" date="2017-02" db="EMBL/GenBank/DDBJ databases">
        <title>The new phylogeny of genus Mycobacterium.</title>
        <authorList>
            <person name="Tortoli E."/>
            <person name="Trovato A."/>
            <person name="Cirillo D.M."/>
        </authorList>
    </citation>
    <scope>NUCLEOTIDE SEQUENCE [LARGE SCALE GENOMIC DNA]</scope>
    <source>
        <strain evidence="3 4">DSM 45255</strain>
    </source>
</reference>
<dbReference type="InterPro" id="IPR001932">
    <property type="entry name" value="PPM-type_phosphatase-like_dom"/>
</dbReference>
<evidence type="ECO:0000259" key="2">
    <source>
        <dbReference type="SMART" id="SM00331"/>
    </source>
</evidence>
<comment type="caution">
    <text evidence="3">The sequence shown here is derived from an EMBL/GenBank/DDBJ whole genome shotgun (WGS) entry which is preliminary data.</text>
</comment>
<protein>
    <submittedName>
        <fullName evidence="3">Stage II sporulation protein M</fullName>
    </submittedName>
</protein>
<feature type="region of interest" description="Disordered" evidence="1">
    <location>
        <begin position="1"/>
        <end position="27"/>
    </location>
</feature>
<dbReference type="AlphaFoldDB" id="A0A1X0FTT7"/>
<feature type="domain" description="PPM-type phosphatase" evidence="2">
    <location>
        <begin position="9"/>
        <end position="203"/>
    </location>
</feature>
<gene>
    <name evidence="3" type="ORF">BST30_14415</name>
</gene>
<sequence length="209" mass="21882">MHESGRFGPIEWARAGRPLPSEHTSGDRGIAVDVGGEAALFGMVDGLGHGPAAAEAALRAVDVVTRASTERVEVLIQLCHRVLVGTRGVAMTLARMDFAANTLTWAGVGNVTAELVAKAPTGIQIRSSARLIGGIVGYRIPEIIPAQVVSIRPGDLLVMSTDGIAEDYLDHIDFSATAVAIAEGLLGKDAKETDDAMVLAARHRGVKRT</sequence>
<proteinExistence type="predicted"/>
<dbReference type="InterPro" id="IPR036457">
    <property type="entry name" value="PPM-type-like_dom_sf"/>
</dbReference>
<name>A0A1X0FTT7_MYCNT</name>
<evidence type="ECO:0000313" key="3">
    <source>
        <dbReference type="EMBL" id="ORB05187.1"/>
    </source>
</evidence>
<dbReference type="Proteomes" id="UP000192760">
    <property type="component" value="Unassembled WGS sequence"/>
</dbReference>
<dbReference type="PANTHER" id="PTHR35801:SF1">
    <property type="entry name" value="PHOSPHOSERINE PHOSPHATASE RSBX"/>
    <property type="match status" value="1"/>
</dbReference>
<dbReference type="PANTHER" id="PTHR35801">
    <property type="entry name" value="PHOSPHOSERINE PHOSPHATASE RSBX"/>
    <property type="match status" value="1"/>
</dbReference>